<reference evidence="6 7" key="1">
    <citation type="submission" date="2017-09" db="EMBL/GenBank/DDBJ databases">
        <title>Sphingomonas ginsenosidimutans KACC 14949, whole genome shotgun sequence.</title>
        <authorList>
            <person name="Feng G."/>
            <person name="Zhu H."/>
        </authorList>
    </citation>
    <scope>NUCLEOTIDE SEQUENCE [LARGE SCALE GENOMIC DNA]</scope>
    <source>
        <strain evidence="6 7">KACC 14949</strain>
    </source>
</reference>
<dbReference type="InterPro" id="IPR001173">
    <property type="entry name" value="Glyco_trans_2-like"/>
</dbReference>
<feature type="domain" description="Galactosyltransferase C-terminal" evidence="5">
    <location>
        <begin position="156"/>
        <end position="202"/>
    </location>
</feature>
<evidence type="ECO:0000313" key="7">
    <source>
        <dbReference type="Proteomes" id="UP000218784"/>
    </source>
</evidence>
<accession>A0A2A4HVR3</accession>
<dbReference type="GO" id="GO:0016757">
    <property type="term" value="F:glycosyltransferase activity"/>
    <property type="evidence" value="ECO:0007669"/>
    <property type="project" value="UniProtKB-KW"/>
</dbReference>
<dbReference type="Gene3D" id="3.90.550.10">
    <property type="entry name" value="Spore Coat Polysaccharide Biosynthesis Protein SpsA, Chain A"/>
    <property type="match status" value="1"/>
</dbReference>
<dbReference type="InterPro" id="IPR029044">
    <property type="entry name" value="Nucleotide-diphossugar_trans"/>
</dbReference>
<dbReference type="SUPFAM" id="SSF53448">
    <property type="entry name" value="Nucleotide-diphospho-sugar transferases"/>
    <property type="match status" value="1"/>
</dbReference>
<evidence type="ECO:0000259" key="5">
    <source>
        <dbReference type="Pfam" id="PF02709"/>
    </source>
</evidence>
<dbReference type="Pfam" id="PF00535">
    <property type="entry name" value="Glycos_transf_2"/>
    <property type="match status" value="1"/>
</dbReference>
<protein>
    <submittedName>
        <fullName evidence="6">Glycosyl transferase</fullName>
    </submittedName>
</protein>
<comment type="similarity">
    <text evidence="1">Belongs to the glycosyltransferase 2 family.</text>
</comment>
<dbReference type="Proteomes" id="UP000218784">
    <property type="component" value="Unassembled WGS sequence"/>
</dbReference>
<gene>
    <name evidence="6" type="ORF">COA17_13745</name>
</gene>
<organism evidence="6 7">
    <name type="scientific">Sphingomonas ginsenosidimutans</name>
    <dbReference type="NCBI Taxonomy" id="862134"/>
    <lineage>
        <taxon>Bacteria</taxon>
        <taxon>Pseudomonadati</taxon>
        <taxon>Pseudomonadota</taxon>
        <taxon>Alphaproteobacteria</taxon>
        <taxon>Sphingomonadales</taxon>
        <taxon>Sphingomonadaceae</taxon>
        <taxon>Sphingomonas</taxon>
    </lineage>
</organism>
<proteinExistence type="inferred from homology"/>
<dbReference type="EMBL" id="NWVD01000006">
    <property type="protein sequence ID" value="PCG08444.1"/>
    <property type="molecule type" value="Genomic_DNA"/>
</dbReference>
<evidence type="ECO:0000256" key="3">
    <source>
        <dbReference type="ARBA" id="ARBA00022679"/>
    </source>
</evidence>
<dbReference type="Pfam" id="PF02709">
    <property type="entry name" value="Glyco_transf_7C"/>
    <property type="match status" value="1"/>
</dbReference>
<sequence>MGVSVCTIVRNRRPHLQQLVEGLRRSVLQPEELIVVDMSDEPVSLSRCPFHVCIDRFETAGLPLAAARNRAARLATHDKLIFLDVDCIPLASCIGRLVEVLTVEDALLCADVRYLGPDDARGAWEENDLLARGRAHPVRSFPAHGIRDERNPGLFWSLAFAIRRARFDALGGFDEGFTGYGGEDTDFGFRAADAGSRLLFVGGAIACHQHHDGYDPPLQHIADIVRNARYFQRRWQRWPMEGWLRAFADRGLIRWNDQQLDLLRLPTSREIDAARTQAWP</sequence>
<dbReference type="PANTHER" id="PTHR43179:SF12">
    <property type="entry name" value="GALACTOFURANOSYLTRANSFERASE GLFT2"/>
    <property type="match status" value="1"/>
</dbReference>
<keyword evidence="3 6" id="KW-0808">Transferase</keyword>
<name>A0A2A4HVR3_9SPHN</name>
<evidence type="ECO:0000256" key="2">
    <source>
        <dbReference type="ARBA" id="ARBA00022676"/>
    </source>
</evidence>
<dbReference type="AlphaFoldDB" id="A0A2A4HVR3"/>
<dbReference type="PANTHER" id="PTHR43179">
    <property type="entry name" value="RHAMNOSYLTRANSFERASE WBBL"/>
    <property type="match status" value="1"/>
</dbReference>
<keyword evidence="7" id="KW-1185">Reference proteome</keyword>
<evidence type="ECO:0000259" key="4">
    <source>
        <dbReference type="Pfam" id="PF00535"/>
    </source>
</evidence>
<evidence type="ECO:0000256" key="1">
    <source>
        <dbReference type="ARBA" id="ARBA00006739"/>
    </source>
</evidence>
<feature type="domain" description="Glycosyltransferase 2-like" evidence="4">
    <location>
        <begin position="4"/>
        <end position="120"/>
    </location>
</feature>
<dbReference type="InterPro" id="IPR027791">
    <property type="entry name" value="Galactosyl_T_C"/>
</dbReference>
<evidence type="ECO:0000313" key="6">
    <source>
        <dbReference type="EMBL" id="PCG08444.1"/>
    </source>
</evidence>
<keyword evidence="2" id="KW-0328">Glycosyltransferase</keyword>
<comment type="caution">
    <text evidence="6">The sequence shown here is derived from an EMBL/GenBank/DDBJ whole genome shotgun (WGS) entry which is preliminary data.</text>
</comment>